<organism evidence="1 2">
    <name type="scientific">Caerostris extrusa</name>
    <name type="common">Bark spider</name>
    <name type="synonym">Caerostris bankana</name>
    <dbReference type="NCBI Taxonomy" id="172846"/>
    <lineage>
        <taxon>Eukaryota</taxon>
        <taxon>Metazoa</taxon>
        <taxon>Ecdysozoa</taxon>
        <taxon>Arthropoda</taxon>
        <taxon>Chelicerata</taxon>
        <taxon>Arachnida</taxon>
        <taxon>Araneae</taxon>
        <taxon>Araneomorphae</taxon>
        <taxon>Entelegynae</taxon>
        <taxon>Araneoidea</taxon>
        <taxon>Araneidae</taxon>
        <taxon>Caerostris</taxon>
    </lineage>
</organism>
<dbReference type="Proteomes" id="UP001054945">
    <property type="component" value="Unassembled WGS sequence"/>
</dbReference>
<reference evidence="1 2" key="1">
    <citation type="submission" date="2021-06" db="EMBL/GenBank/DDBJ databases">
        <title>Caerostris extrusa draft genome.</title>
        <authorList>
            <person name="Kono N."/>
            <person name="Arakawa K."/>
        </authorList>
    </citation>
    <scope>NUCLEOTIDE SEQUENCE [LARGE SCALE GENOMIC DNA]</scope>
</reference>
<dbReference type="AlphaFoldDB" id="A0AAV4NHF6"/>
<gene>
    <name evidence="1" type="ORF">CEXT_667071</name>
</gene>
<keyword evidence="2" id="KW-1185">Reference proteome</keyword>
<comment type="caution">
    <text evidence="1">The sequence shown here is derived from an EMBL/GenBank/DDBJ whole genome shotgun (WGS) entry which is preliminary data.</text>
</comment>
<accession>A0AAV4NHF6</accession>
<sequence>MSEDNRGKGGFLVVMWIFVVKMSHMVKPTHIFKITLRDLNSEHEGRKDFECRTIVEEFKKTESGADGNNIKLYKILSDRVHVIKLSRLKQMVYIICMNDSGTQKQIF</sequence>
<name>A0AAV4NHF6_CAEEX</name>
<evidence type="ECO:0000313" key="1">
    <source>
        <dbReference type="EMBL" id="GIX84175.1"/>
    </source>
</evidence>
<protein>
    <submittedName>
        <fullName evidence="1">Uncharacterized protein</fullName>
    </submittedName>
</protein>
<proteinExistence type="predicted"/>
<evidence type="ECO:0000313" key="2">
    <source>
        <dbReference type="Proteomes" id="UP001054945"/>
    </source>
</evidence>
<dbReference type="EMBL" id="BPLR01003407">
    <property type="protein sequence ID" value="GIX84175.1"/>
    <property type="molecule type" value="Genomic_DNA"/>
</dbReference>